<keyword evidence="3" id="KW-1185">Reference proteome</keyword>
<dbReference type="Proteomes" id="UP000609726">
    <property type="component" value="Unassembled WGS sequence"/>
</dbReference>
<accession>A0ABX0NN41</accession>
<evidence type="ECO:0000259" key="1">
    <source>
        <dbReference type="Pfam" id="PF04754"/>
    </source>
</evidence>
<evidence type="ECO:0000313" key="2">
    <source>
        <dbReference type="EMBL" id="NHZ88225.1"/>
    </source>
</evidence>
<dbReference type="InterPro" id="IPR051699">
    <property type="entry name" value="Rpn/YhgA-like_nuclease"/>
</dbReference>
<dbReference type="Pfam" id="PF04754">
    <property type="entry name" value="Transposase_31"/>
    <property type="match status" value="1"/>
</dbReference>
<name>A0ABX0NN41_9BURK</name>
<dbReference type="RefSeq" id="WP_166870803.1">
    <property type="nucleotide sequence ID" value="NZ_WHJH01000003.1"/>
</dbReference>
<feature type="domain" description="Transposase (putative) YhgA-like" evidence="1">
    <location>
        <begin position="4"/>
        <end position="176"/>
    </location>
</feature>
<dbReference type="PANTHER" id="PTHR34611">
    <property type="match status" value="1"/>
</dbReference>
<dbReference type="InterPro" id="IPR006842">
    <property type="entry name" value="Transposase_31"/>
</dbReference>
<evidence type="ECO:0000313" key="3">
    <source>
        <dbReference type="Proteomes" id="UP000609726"/>
    </source>
</evidence>
<dbReference type="PANTHER" id="PTHR34611:SF2">
    <property type="entry name" value="INACTIVE RECOMBINATION-PROMOTING NUCLEASE-LIKE PROTEIN RPNE-RELATED"/>
    <property type="match status" value="1"/>
</dbReference>
<proteinExistence type="predicted"/>
<sequence length="357" mass="40139">MTTQQHDRGYRALFAHPEMVRELITGFTPFKLLEGVALSAFQRVNADYVSERPSARHGDVVWRVRVGAQLMDVVILLEFQSGVDRCMALRMQTYVGLLCQDLVKRHELSPGLLLPPVLPLVFYNGVPTWSAPKELAELLTAPPAELAALQPSQRYALIDQWRLDRAALDANDDLLALLFRIELSRFPDVLKTHVPALKTWFRTTPLTSLRTSVWAWWKALLERKTHNTQLFNLDSAEEGDIDVDLATLTWDEQMQIMAEQRALVQIEKATQEATARAMAEGRAEGKAEGRAEGLIAFRDILKNMLRIKFGEVPPLVAQRIDQSAQAELEHWIERSITAPTLAALFGDDAAPVQAGRT</sequence>
<protein>
    <recommendedName>
        <fullName evidence="1">Transposase (putative) YhgA-like domain-containing protein</fullName>
    </recommendedName>
</protein>
<organism evidence="2 3">
    <name type="scientific">Massilia mucilaginosa</name>
    <dbReference type="NCBI Taxonomy" id="2609282"/>
    <lineage>
        <taxon>Bacteria</taxon>
        <taxon>Pseudomonadati</taxon>
        <taxon>Pseudomonadota</taxon>
        <taxon>Betaproteobacteria</taxon>
        <taxon>Burkholderiales</taxon>
        <taxon>Oxalobacteraceae</taxon>
        <taxon>Telluria group</taxon>
        <taxon>Massilia</taxon>
    </lineage>
</organism>
<comment type="caution">
    <text evidence="2">The sequence shown here is derived from an EMBL/GenBank/DDBJ whole genome shotgun (WGS) entry which is preliminary data.</text>
</comment>
<reference evidence="2 3" key="1">
    <citation type="submission" date="2019-10" db="EMBL/GenBank/DDBJ databases">
        <title>Taxonomy of Antarctic Massilia spp.: description of Massilia rubra sp. nov., Massilia aquatica sp. nov., Massilia mucilaginosa sp. nov., Massilia frigida sp. nov. isolated from streams, lakes and regoliths.</title>
        <authorList>
            <person name="Holochova P."/>
            <person name="Sedlacek I."/>
            <person name="Kralova S."/>
            <person name="Maslanova I."/>
            <person name="Busse H.-J."/>
            <person name="Stankova E."/>
            <person name="Vrbovska V."/>
            <person name="Kovarovic V."/>
            <person name="Bartak M."/>
            <person name="Svec P."/>
            <person name="Pantucek R."/>
        </authorList>
    </citation>
    <scope>NUCLEOTIDE SEQUENCE [LARGE SCALE GENOMIC DNA]</scope>
    <source>
        <strain evidence="2 3">CCM 8733</strain>
    </source>
</reference>
<dbReference type="EMBL" id="WHJH01000003">
    <property type="protein sequence ID" value="NHZ88225.1"/>
    <property type="molecule type" value="Genomic_DNA"/>
</dbReference>
<gene>
    <name evidence="2" type="ORF">F2P45_04175</name>
</gene>